<dbReference type="InParanoid" id="D8LEL6"/>
<dbReference type="EMBL" id="FN647950">
    <property type="protein sequence ID" value="CBN78579.1"/>
    <property type="molecule type" value="Genomic_DNA"/>
</dbReference>
<proteinExistence type="predicted"/>
<keyword evidence="2" id="KW-1185">Reference proteome</keyword>
<accession>D8LEL6</accession>
<sequence length="49" mass="5276">MHGEGVHRDRIPRTFFCVTGAECLTSAMTSAVGTSAVDRVRVHRATKGC</sequence>
<dbReference type="Proteomes" id="UP000002630">
    <property type="component" value="Linkage Group LG24"/>
</dbReference>
<protein>
    <submittedName>
        <fullName evidence="1">Uncharacterized protein</fullName>
    </submittedName>
</protein>
<name>D8LEL6_ECTSI</name>
<dbReference type="EMBL" id="FN649749">
    <property type="protein sequence ID" value="CBN78579.1"/>
    <property type="molecule type" value="Genomic_DNA"/>
</dbReference>
<organism evidence="1 2">
    <name type="scientific">Ectocarpus siliculosus</name>
    <name type="common">Brown alga</name>
    <name type="synonym">Conferva siliculosa</name>
    <dbReference type="NCBI Taxonomy" id="2880"/>
    <lineage>
        <taxon>Eukaryota</taxon>
        <taxon>Sar</taxon>
        <taxon>Stramenopiles</taxon>
        <taxon>Ochrophyta</taxon>
        <taxon>PX clade</taxon>
        <taxon>Phaeophyceae</taxon>
        <taxon>Ectocarpales</taxon>
        <taxon>Ectocarpaceae</taxon>
        <taxon>Ectocarpus</taxon>
    </lineage>
</organism>
<evidence type="ECO:0000313" key="1">
    <source>
        <dbReference type="EMBL" id="CBN78579.1"/>
    </source>
</evidence>
<reference evidence="1 2" key="1">
    <citation type="journal article" date="2010" name="Nature">
        <title>The Ectocarpus genome and the independent evolution of multicellularity in brown algae.</title>
        <authorList>
            <person name="Cock J.M."/>
            <person name="Sterck L."/>
            <person name="Rouze P."/>
            <person name="Scornet D."/>
            <person name="Allen A.E."/>
            <person name="Amoutzias G."/>
            <person name="Anthouard V."/>
            <person name="Artiguenave F."/>
            <person name="Aury J.M."/>
            <person name="Badger J.H."/>
            <person name="Beszteri B."/>
            <person name="Billiau K."/>
            <person name="Bonnet E."/>
            <person name="Bothwell J.H."/>
            <person name="Bowler C."/>
            <person name="Boyen C."/>
            <person name="Brownlee C."/>
            <person name="Carrano C.J."/>
            <person name="Charrier B."/>
            <person name="Cho G.Y."/>
            <person name="Coelho S.M."/>
            <person name="Collen J."/>
            <person name="Corre E."/>
            <person name="Da Silva C."/>
            <person name="Delage L."/>
            <person name="Delaroque N."/>
            <person name="Dittami S.M."/>
            <person name="Doulbeau S."/>
            <person name="Elias M."/>
            <person name="Farnham G."/>
            <person name="Gachon C.M."/>
            <person name="Gschloessl B."/>
            <person name="Heesch S."/>
            <person name="Jabbari K."/>
            <person name="Jubin C."/>
            <person name="Kawai H."/>
            <person name="Kimura K."/>
            <person name="Kloareg B."/>
            <person name="Kupper F.C."/>
            <person name="Lang D."/>
            <person name="Le Bail A."/>
            <person name="Leblanc C."/>
            <person name="Lerouge P."/>
            <person name="Lohr M."/>
            <person name="Lopez P.J."/>
            <person name="Martens C."/>
            <person name="Maumus F."/>
            <person name="Michel G."/>
            <person name="Miranda-Saavedra D."/>
            <person name="Morales J."/>
            <person name="Moreau H."/>
            <person name="Motomura T."/>
            <person name="Nagasato C."/>
            <person name="Napoli C.A."/>
            <person name="Nelson D.R."/>
            <person name="Nyvall-Collen P."/>
            <person name="Peters A.F."/>
            <person name="Pommier C."/>
            <person name="Potin P."/>
            <person name="Poulain J."/>
            <person name="Quesneville H."/>
            <person name="Read B."/>
            <person name="Rensing S.A."/>
            <person name="Ritter A."/>
            <person name="Rousvoal S."/>
            <person name="Samanta M."/>
            <person name="Samson G."/>
            <person name="Schroeder D.C."/>
            <person name="Segurens B."/>
            <person name="Strittmatter M."/>
            <person name="Tonon T."/>
            <person name="Tregear J.W."/>
            <person name="Valentin K."/>
            <person name="von Dassow P."/>
            <person name="Yamagishi T."/>
            <person name="Van de Peer Y."/>
            <person name="Wincker P."/>
        </authorList>
    </citation>
    <scope>NUCLEOTIDE SEQUENCE [LARGE SCALE GENOMIC DNA]</scope>
    <source>
        <strain evidence="2">Ec32 / CCAP1310/4</strain>
    </source>
</reference>
<dbReference type="AlphaFoldDB" id="D8LEL6"/>
<gene>
    <name evidence="1" type="ORF">Esi_0132_0039</name>
</gene>
<evidence type="ECO:0000313" key="2">
    <source>
        <dbReference type="Proteomes" id="UP000002630"/>
    </source>
</evidence>